<dbReference type="Proteomes" id="UP000569914">
    <property type="component" value="Unassembled WGS sequence"/>
</dbReference>
<dbReference type="AlphaFoldDB" id="A0A7Y9I2W6"/>
<evidence type="ECO:0000259" key="4">
    <source>
        <dbReference type="PROSITE" id="PS51118"/>
    </source>
</evidence>
<keyword evidence="1" id="KW-0805">Transcription regulation</keyword>
<evidence type="ECO:0000313" key="5">
    <source>
        <dbReference type="EMBL" id="NYE69021.1"/>
    </source>
</evidence>
<dbReference type="Pfam" id="PF01638">
    <property type="entry name" value="HxlR"/>
    <property type="match status" value="1"/>
</dbReference>
<dbReference type="EMBL" id="JACCBU010000001">
    <property type="protein sequence ID" value="NYE69021.1"/>
    <property type="molecule type" value="Genomic_DNA"/>
</dbReference>
<accession>A0A7Y9I2W6</accession>
<evidence type="ECO:0000313" key="6">
    <source>
        <dbReference type="Proteomes" id="UP000569914"/>
    </source>
</evidence>
<evidence type="ECO:0000256" key="1">
    <source>
        <dbReference type="ARBA" id="ARBA00023015"/>
    </source>
</evidence>
<keyword evidence="2 5" id="KW-0238">DNA-binding</keyword>
<evidence type="ECO:0000256" key="2">
    <source>
        <dbReference type="ARBA" id="ARBA00023125"/>
    </source>
</evidence>
<dbReference type="PANTHER" id="PTHR33204:SF37">
    <property type="entry name" value="HTH-TYPE TRANSCRIPTIONAL REGULATOR YODB"/>
    <property type="match status" value="1"/>
</dbReference>
<dbReference type="PROSITE" id="PS51118">
    <property type="entry name" value="HTH_HXLR"/>
    <property type="match status" value="1"/>
</dbReference>
<dbReference type="InterPro" id="IPR036388">
    <property type="entry name" value="WH-like_DNA-bd_sf"/>
</dbReference>
<dbReference type="InterPro" id="IPR002577">
    <property type="entry name" value="HTH_HxlR"/>
</dbReference>
<reference evidence="5 6" key="1">
    <citation type="submission" date="2020-07" db="EMBL/GenBank/DDBJ databases">
        <title>Sequencing the genomes of 1000 actinobacteria strains.</title>
        <authorList>
            <person name="Klenk H.-P."/>
        </authorList>
    </citation>
    <scope>NUCLEOTIDE SEQUENCE [LARGE SCALE GENOMIC DNA]</scope>
    <source>
        <strain evidence="5 6">DSM 22083</strain>
    </source>
</reference>
<comment type="caution">
    <text evidence="5">The sequence shown here is derived from an EMBL/GenBank/DDBJ whole genome shotgun (WGS) entry which is preliminary data.</text>
</comment>
<organism evidence="5 6">
    <name type="scientific">Microlunatus parietis</name>
    <dbReference type="NCBI Taxonomy" id="682979"/>
    <lineage>
        <taxon>Bacteria</taxon>
        <taxon>Bacillati</taxon>
        <taxon>Actinomycetota</taxon>
        <taxon>Actinomycetes</taxon>
        <taxon>Propionibacteriales</taxon>
        <taxon>Propionibacteriaceae</taxon>
        <taxon>Microlunatus</taxon>
    </lineage>
</organism>
<dbReference type="InterPro" id="IPR036390">
    <property type="entry name" value="WH_DNA-bd_sf"/>
</dbReference>
<sequence length="120" mass="13159">MTGPAPADLRLALAADCPARLVLTHVTSKWGVPTVLALAGGTRRWNELRDAIDGVSEKMLAQTLRTLVDDGFVVRDQKPTLPPHVEYSLTDVGREIADLLLPLVERVARHVGDEVPWTRC</sequence>
<keyword evidence="6" id="KW-1185">Reference proteome</keyword>
<protein>
    <submittedName>
        <fullName evidence="5">DNA-binding HxlR family transcriptional regulator</fullName>
    </submittedName>
</protein>
<name>A0A7Y9I2W6_9ACTN</name>
<gene>
    <name evidence="5" type="ORF">BKA15_000350</name>
</gene>
<dbReference type="Gene3D" id="1.10.10.10">
    <property type="entry name" value="Winged helix-like DNA-binding domain superfamily/Winged helix DNA-binding domain"/>
    <property type="match status" value="1"/>
</dbReference>
<dbReference type="RefSeq" id="WP_179747808.1">
    <property type="nucleotide sequence ID" value="NZ_JACCBU010000001.1"/>
</dbReference>
<keyword evidence="3" id="KW-0804">Transcription</keyword>
<dbReference type="PANTHER" id="PTHR33204">
    <property type="entry name" value="TRANSCRIPTIONAL REGULATOR, MARR FAMILY"/>
    <property type="match status" value="1"/>
</dbReference>
<dbReference type="GO" id="GO:0003677">
    <property type="term" value="F:DNA binding"/>
    <property type="evidence" value="ECO:0007669"/>
    <property type="project" value="UniProtKB-KW"/>
</dbReference>
<evidence type="ECO:0000256" key="3">
    <source>
        <dbReference type="ARBA" id="ARBA00023163"/>
    </source>
</evidence>
<proteinExistence type="predicted"/>
<feature type="domain" description="HTH hxlR-type" evidence="4">
    <location>
        <begin position="17"/>
        <end position="115"/>
    </location>
</feature>
<dbReference type="SUPFAM" id="SSF46785">
    <property type="entry name" value="Winged helix' DNA-binding domain"/>
    <property type="match status" value="1"/>
</dbReference>